<dbReference type="PANTHER" id="PTHR43867:SF2">
    <property type="entry name" value="CELLULOSE SYNTHASE CATALYTIC SUBUNIT A [UDP-FORMING]"/>
    <property type="match status" value="1"/>
</dbReference>
<evidence type="ECO:0000256" key="3">
    <source>
        <dbReference type="ARBA" id="ARBA00022679"/>
    </source>
</evidence>
<dbReference type="Gene3D" id="3.90.550.10">
    <property type="entry name" value="Spore Coat Polysaccharide Biosynthesis Protein SpsA, Chain A"/>
    <property type="match status" value="1"/>
</dbReference>
<evidence type="ECO:0000256" key="9">
    <source>
        <dbReference type="SAM" id="SignalP"/>
    </source>
</evidence>
<feature type="signal peptide" evidence="9">
    <location>
        <begin position="1"/>
        <end position="20"/>
    </location>
</feature>
<dbReference type="EMBL" id="JBGBPQ010000001">
    <property type="protein sequence ID" value="KAL1530676.1"/>
    <property type="molecule type" value="Genomic_DNA"/>
</dbReference>
<keyword evidence="4 8" id="KW-0812">Transmembrane</keyword>
<keyword evidence="2" id="KW-0328">Glycosyltransferase</keyword>
<dbReference type="AlphaFoldDB" id="A0AB34K8Q4"/>
<dbReference type="SUPFAM" id="SSF53448">
    <property type="entry name" value="Nucleotide-diphospho-sugar transferases"/>
    <property type="match status" value="1"/>
</dbReference>
<reference evidence="10 11" key="1">
    <citation type="journal article" date="2024" name="Science">
        <title>Giant polyketide synthase enzymes in the biosynthesis of giant marine polyether toxins.</title>
        <authorList>
            <person name="Fallon T.R."/>
            <person name="Shende V.V."/>
            <person name="Wierzbicki I.H."/>
            <person name="Pendleton A.L."/>
            <person name="Watervoot N.F."/>
            <person name="Auber R.P."/>
            <person name="Gonzalez D.J."/>
            <person name="Wisecaver J.H."/>
            <person name="Moore B.S."/>
        </authorList>
    </citation>
    <scope>NUCLEOTIDE SEQUENCE [LARGE SCALE GENOMIC DNA]</scope>
    <source>
        <strain evidence="10 11">12B1</strain>
    </source>
</reference>
<dbReference type="CDD" id="cd06423">
    <property type="entry name" value="CESA_like"/>
    <property type="match status" value="1"/>
</dbReference>
<evidence type="ECO:0000313" key="10">
    <source>
        <dbReference type="EMBL" id="KAL1530676.1"/>
    </source>
</evidence>
<dbReference type="InterPro" id="IPR050321">
    <property type="entry name" value="Glycosyltr_2/OpgH_subfam"/>
</dbReference>
<protein>
    <recommendedName>
        <fullName evidence="12">Glycosyltransferase 2-like domain-containing protein</fullName>
    </recommendedName>
</protein>
<feature type="region of interest" description="Disordered" evidence="7">
    <location>
        <begin position="912"/>
        <end position="933"/>
    </location>
</feature>
<accession>A0AB34K8Q4</accession>
<keyword evidence="9" id="KW-0732">Signal</keyword>
<proteinExistence type="predicted"/>
<gene>
    <name evidence="10" type="ORF">AB1Y20_001576</name>
</gene>
<feature type="transmembrane region" description="Helical" evidence="8">
    <location>
        <begin position="875"/>
        <end position="898"/>
    </location>
</feature>
<keyword evidence="3" id="KW-0808">Transferase</keyword>
<dbReference type="InterPro" id="IPR029044">
    <property type="entry name" value="Nucleotide-diphossugar_trans"/>
</dbReference>
<evidence type="ECO:0000256" key="7">
    <source>
        <dbReference type="SAM" id="MobiDB-lite"/>
    </source>
</evidence>
<dbReference type="GO" id="GO:0016020">
    <property type="term" value="C:membrane"/>
    <property type="evidence" value="ECO:0007669"/>
    <property type="project" value="UniProtKB-SubCell"/>
</dbReference>
<evidence type="ECO:0000256" key="6">
    <source>
        <dbReference type="ARBA" id="ARBA00023136"/>
    </source>
</evidence>
<keyword evidence="11" id="KW-1185">Reference proteome</keyword>
<sequence>MAMAMAMPLLLAAPPDRAAAALLPASRGPPALAVAQPPDLSTLAAPRVGAAPLAPSNGKPRPAASELLTPAAAENSTLLAVHTLAYGVAFDAGRLAWCTVCLDGLTLEFHPTELNGKCDPWEPQARTEADGQYVITAPYLSYSLDAKPSDIYGVPPRFPAGSTAARAIARAALLLEPRGECINMISKSIVRAPLRCANTYATTDEGTPYPQDVSACSPLTDLSHRVEAISGQNATAAARTLATGLHFASPYAALRLDPTTVSTINKLNAVTLRITHALREIEVWEELAMALLFQWQSDPIRRGRSFRDAVSSHMRDAIARDILSANATAPLPLRSPERLSHAIASTARQVLSVNATASAERADALLAVSLAGTRLIDLMDATIPTVNDPTVWTFETDLQPSNVGEDEWFRVQEDFAQYQQLGMWLAARTADLGGGVLDDVGFAAATTTDALKEALADPSLSVDVRLGCLDAQSASFDFGATLNLPQACFFSESGVGYEFLRMNAYEWAFFLLTAFSDAWLFITAIGVSIYCCKVGKLMDKAVADIKMPRVAVFIPCYMPNEAPIILETLEVMTSAEYDGQLDFYVVYNTPHDMEIEKELAKLKSLNGRKVHCQRVPGSTSKADNLEYGLLHYTEKGSICVLFDADHHPRKNTIRGLVAVLLQTPDVVAVQGAVLIERGGPWVMRRLLDGMEFTSWSMYAPGFSELVGSAYFGGGNAAWRVEPLHALGFDHDMLTEDIDVSIRTLAAGHKMVNAPFLQVGEMCPGSLGSLYKQRLRWAMGWEQVTMRRIAALFSSPHISEPRKWRVFLILTSRYITLLSSALGVFNLAKQAFFNFYLPLPCTWAGYGSIGTIIFLLTLLGIILVRQKEPWQRWVSCYVFAAVSLFYFYIQLTMIVISIFKLTCCKSRTLEWVPTSRGKGSEAPPSADAEKDRKA</sequence>
<comment type="caution">
    <text evidence="10">The sequence shown here is derived from an EMBL/GenBank/DDBJ whole genome shotgun (WGS) entry which is preliminary data.</text>
</comment>
<feature type="transmembrane region" description="Helical" evidence="8">
    <location>
        <begin position="805"/>
        <end position="827"/>
    </location>
</feature>
<dbReference type="Pfam" id="PF13641">
    <property type="entry name" value="Glyco_tranf_2_3"/>
    <property type="match status" value="1"/>
</dbReference>
<keyword evidence="6 8" id="KW-0472">Membrane</keyword>
<evidence type="ECO:0000313" key="11">
    <source>
        <dbReference type="Proteomes" id="UP001515480"/>
    </source>
</evidence>
<evidence type="ECO:0000256" key="2">
    <source>
        <dbReference type="ARBA" id="ARBA00022676"/>
    </source>
</evidence>
<organism evidence="10 11">
    <name type="scientific">Prymnesium parvum</name>
    <name type="common">Toxic golden alga</name>
    <dbReference type="NCBI Taxonomy" id="97485"/>
    <lineage>
        <taxon>Eukaryota</taxon>
        <taxon>Haptista</taxon>
        <taxon>Haptophyta</taxon>
        <taxon>Prymnesiophyceae</taxon>
        <taxon>Prymnesiales</taxon>
        <taxon>Prymnesiaceae</taxon>
        <taxon>Prymnesium</taxon>
    </lineage>
</organism>
<evidence type="ECO:0000256" key="5">
    <source>
        <dbReference type="ARBA" id="ARBA00022989"/>
    </source>
</evidence>
<evidence type="ECO:0000256" key="4">
    <source>
        <dbReference type="ARBA" id="ARBA00022692"/>
    </source>
</evidence>
<keyword evidence="5 8" id="KW-1133">Transmembrane helix</keyword>
<name>A0AB34K8Q4_PRYPA</name>
<feature type="transmembrane region" description="Helical" evidence="8">
    <location>
        <begin position="842"/>
        <end position="863"/>
    </location>
</feature>
<dbReference type="PANTHER" id="PTHR43867">
    <property type="entry name" value="CELLULOSE SYNTHASE CATALYTIC SUBUNIT A [UDP-FORMING]"/>
    <property type="match status" value="1"/>
</dbReference>
<evidence type="ECO:0000256" key="1">
    <source>
        <dbReference type="ARBA" id="ARBA00004141"/>
    </source>
</evidence>
<comment type="subcellular location">
    <subcellularLocation>
        <location evidence="1">Membrane</location>
        <topology evidence="1">Multi-pass membrane protein</topology>
    </subcellularLocation>
</comment>
<feature type="transmembrane region" description="Helical" evidence="8">
    <location>
        <begin position="507"/>
        <end position="531"/>
    </location>
</feature>
<evidence type="ECO:0000256" key="8">
    <source>
        <dbReference type="SAM" id="Phobius"/>
    </source>
</evidence>
<evidence type="ECO:0008006" key="12">
    <source>
        <dbReference type="Google" id="ProtNLM"/>
    </source>
</evidence>
<feature type="chain" id="PRO_5044189136" description="Glycosyltransferase 2-like domain-containing protein" evidence="9">
    <location>
        <begin position="21"/>
        <end position="933"/>
    </location>
</feature>
<dbReference type="GO" id="GO:0016757">
    <property type="term" value="F:glycosyltransferase activity"/>
    <property type="evidence" value="ECO:0007669"/>
    <property type="project" value="UniProtKB-KW"/>
</dbReference>
<dbReference type="Proteomes" id="UP001515480">
    <property type="component" value="Unassembled WGS sequence"/>
</dbReference>